<dbReference type="AlphaFoldDB" id="A0AAV2P0R6"/>
<keyword evidence="2" id="KW-1185">Reference proteome</keyword>
<protein>
    <recommendedName>
        <fullName evidence="3">Transposase Helix-turn-helix domain-containing protein</fullName>
    </recommendedName>
</protein>
<evidence type="ECO:0000313" key="1">
    <source>
        <dbReference type="EMBL" id="CAL1685225.1"/>
    </source>
</evidence>
<accession>A0AAV2P0R6</accession>
<gene>
    <name evidence="1" type="ORF">LPLAT_LOCUS10781</name>
</gene>
<proteinExistence type="predicted"/>
<sequence>MDLQSMWNLFFDHPSDDDDDNEDYLPPQRDFHPKIPYFFENIIPTYSLTDFKSHFRVEKNTYEKLVQNFGIRLYRDRGAVKMSPDKQIAITLWFLGNQEVYRSVADRFGVCKDTV</sequence>
<name>A0AAV2P0R6_9HYME</name>
<reference evidence="1" key="1">
    <citation type="submission" date="2024-04" db="EMBL/GenBank/DDBJ databases">
        <authorList>
            <consortium name="Molecular Ecology Group"/>
        </authorList>
    </citation>
    <scope>NUCLEOTIDE SEQUENCE</scope>
</reference>
<organism evidence="1 2">
    <name type="scientific">Lasius platythorax</name>
    <dbReference type="NCBI Taxonomy" id="488582"/>
    <lineage>
        <taxon>Eukaryota</taxon>
        <taxon>Metazoa</taxon>
        <taxon>Ecdysozoa</taxon>
        <taxon>Arthropoda</taxon>
        <taxon>Hexapoda</taxon>
        <taxon>Insecta</taxon>
        <taxon>Pterygota</taxon>
        <taxon>Neoptera</taxon>
        <taxon>Endopterygota</taxon>
        <taxon>Hymenoptera</taxon>
        <taxon>Apocrita</taxon>
        <taxon>Aculeata</taxon>
        <taxon>Formicoidea</taxon>
        <taxon>Formicidae</taxon>
        <taxon>Formicinae</taxon>
        <taxon>Lasius</taxon>
        <taxon>Lasius</taxon>
    </lineage>
</organism>
<evidence type="ECO:0008006" key="3">
    <source>
        <dbReference type="Google" id="ProtNLM"/>
    </source>
</evidence>
<dbReference type="Proteomes" id="UP001497644">
    <property type="component" value="Chromosome 6"/>
</dbReference>
<evidence type="ECO:0000313" key="2">
    <source>
        <dbReference type="Proteomes" id="UP001497644"/>
    </source>
</evidence>
<dbReference type="EMBL" id="OZ034829">
    <property type="protein sequence ID" value="CAL1685225.1"/>
    <property type="molecule type" value="Genomic_DNA"/>
</dbReference>